<evidence type="ECO:0000256" key="2">
    <source>
        <dbReference type="ARBA" id="ARBA00004191"/>
    </source>
</evidence>
<dbReference type="InterPro" id="IPR000490">
    <property type="entry name" value="Glyco_hydro_17"/>
</dbReference>
<evidence type="ECO:0000256" key="13">
    <source>
        <dbReference type="ARBA" id="ARBA00023277"/>
    </source>
</evidence>
<comment type="subcellular location">
    <subcellularLocation>
        <location evidence="3">Cell membrane</location>
        <topology evidence="3">Single-pass type II membrane protein</topology>
    </subcellularLocation>
    <subcellularLocation>
        <location evidence="2">Secreted</location>
        <location evidence="2">Cell wall</location>
    </subcellularLocation>
</comment>
<evidence type="ECO:0000256" key="19">
    <source>
        <dbReference type="RuleBase" id="RU004335"/>
    </source>
</evidence>
<evidence type="ECO:0000256" key="15">
    <source>
        <dbReference type="ARBA" id="ARBA00023326"/>
    </source>
</evidence>
<dbReference type="GO" id="GO:0071555">
    <property type="term" value="P:cell wall organization"/>
    <property type="evidence" value="ECO:0007669"/>
    <property type="project" value="UniProtKB-KW"/>
</dbReference>
<comment type="catalytic activity">
    <reaction evidence="1">
        <text>Hydrolysis of (1-&gt;3)-beta-D-glucosidic linkages in (1-&gt;3)-beta-D-glucans.</text>
        <dbReference type="EC" id="3.2.1.39"/>
    </reaction>
</comment>
<dbReference type="EC" id="3.2.1.39" evidence="5"/>
<dbReference type="GO" id="GO:0042973">
    <property type="term" value="F:glucan endo-1,3-beta-D-glucosidase activity"/>
    <property type="evidence" value="ECO:0007669"/>
    <property type="project" value="UniProtKB-EC"/>
</dbReference>
<evidence type="ECO:0000256" key="11">
    <source>
        <dbReference type="ARBA" id="ARBA00023136"/>
    </source>
</evidence>
<keyword evidence="15" id="KW-0624">Polysaccharide degradation</keyword>
<evidence type="ECO:0000256" key="3">
    <source>
        <dbReference type="ARBA" id="ARBA00004401"/>
    </source>
</evidence>
<gene>
    <name evidence="22" type="ORF">PPACK8108_LOCUS2471</name>
</gene>
<protein>
    <recommendedName>
        <fullName evidence="5">glucan endo-1,3-beta-D-glucosidase</fullName>
        <ecNumber evidence="5">3.2.1.39</ecNumber>
    </recommendedName>
    <alternativeName>
        <fullName evidence="18">Endo-1,3-beta-glucanase btgC</fullName>
    </alternativeName>
    <alternativeName>
        <fullName evidence="17">Laminarinase btgC</fullName>
    </alternativeName>
</protein>
<evidence type="ECO:0000256" key="6">
    <source>
        <dbReference type="ARBA" id="ARBA00022475"/>
    </source>
</evidence>
<evidence type="ECO:0000313" key="21">
    <source>
        <dbReference type="EMBL" id="ALL40855.1"/>
    </source>
</evidence>
<dbReference type="GO" id="GO:0009277">
    <property type="term" value="C:fungal-type cell wall"/>
    <property type="evidence" value="ECO:0007669"/>
    <property type="project" value="TreeGrafter"/>
</dbReference>
<dbReference type="Pfam" id="PF00332">
    <property type="entry name" value="Glyco_hydro_17"/>
    <property type="match status" value="1"/>
</dbReference>
<dbReference type="EMBL" id="CALTRL010000416">
    <property type="protein sequence ID" value="CAH7668014.1"/>
    <property type="molecule type" value="Genomic_DNA"/>
</dbReference>
<dbReference type="PANTHER" id="PTHR16631">
    <property type="entry name" value="GLUCAN 1,3-BETA-GLUCOSIDASE"/>
    <property type="match status" value="1"/>
</dbReference>
<evidence type="ECO:0000256" key="17">
    <source>
        <dbReference type="ARBA" id="ARBA00042373"/>
    </source>
</evidence>
<dbReference type="Proteomes" id="UP001153365">
    <property type="component" value="Unassembled WGS sequence"/>
</dbReference>
<evidence type="ECO:0000256" key="9">
    <source>
        <dbReference type="ARBA" id="ARBA00022729"/>
    </source>
</evidence>
<dbReference type="GO" id="GO:0005576">
    <property type="term" value="C:extracellular region"/>
    <property type="evidence" value="ECO:0007669"/>
    <property type="project" value="TreeGrafter"/>
</dbReference>
<evidence type="ECO:0000313" key="23">
    <source>
        <dbReference type="Proteomes" id="UP001153365"/>
    </source>
</evidence>
<keyword evidence="12" id="KW-0325">Glycoprotein</keyword>
<keyword evidence="8" id="KW-0964">Secreted</keyword>
<dbReference type="GO" id="GO:0000272">
    <property type="term" value="P:polysaccharide catabolic process"/>
    <property type="evidence" value="ECO:0007669"/>
    <property type="project" value="UniProtKB-KW"/>
</dbReference>
<dbReference type="GO" id="GO:0005886">
    <property type="term" value="C:plasma membrane"/>
    <property type="evidence" value="ECO:0007669"/>
    <property type="project" value="UniProtKB-SubCell"/>
</dbReference>
<reference evidence="21" key="1">
    <citation type="submission" date="2015-07" db="EMBL/GenBank/DDBJ databases">
        <title>Elucidating the P. pachyrhizi secretome and potential effectors.</title>
        <authorList>
            <person name="de Carvalho M.C.C.G."/>
            <person name="Nascimento L.C."/>
            <person name="Darben L.M."/>
            <person name="Polizel-Podanosqui A.M."/>
            <person name="Lopes-Caitar V.S."/>
            <person name="Rocha C.S."/>
            <person name="Qi M."/>
            <person name="Carazolle M."/>
            <person name="Kuwahara M.K."/>
            <person name="Pereira G.A.G."/>
            <person name="Abdelnoor R.V."/>
            <person name="Whitham S.A."/>
            <person name="Marcelino-Guimaraes F.C."/>
        </authorList>
    </citation>
    <scope>NUCLEOTIDE SEQUENCE</scope>
</reference>
<feature type="chain" id="PRO_5044546704" description="glucan endo-1,3-beta-D-glucosidase" evidence="20">
    <location>
        <begin position="23"/>
        <end position="397"/>
    </location>
</feature>
<keyword evidence="6" id="KW-1003">Cell membrane</keyword>
<keyword evidence="11" id="KW-0472">Membrane</keyword>
<evidence type="ECO:0000256" key="18">
    <source>
        <dbReference type="ARBA" id="ARBA00043078"/>
    </source>
</evidence>
<dbReference type="SUPFAM" id="SSF51445">
    <property type="entry name" value="(Trans)glycosidases"/>
    <property type="match status" value="1"/>
</dbReference>
<comment type="function">
    <text evidence="16">Glucanases play a role in cell expansion during growth, in cell-cell fusion during mating, and in spore release during sporulation. This enzyme may be involved in beta-glucan degradation. Active on laminarin and lichenan.</text>
</comment>
<evidence type="ECO:0000256" key="4">
    <source>
        <dbReference type="ARBA" id="ARBA00008773"/>
    </source>
</evidence>
<dbReference type="OrthoDB" id="68336at2759"/>
<dbReference type="InterPro" id="IPR017853">
    <property type="entry name" value="GH"/>
</dbReference>
<accession>A0A0S1MIZ4</accession>
<dbReference type="GO" id="GO:0009986">
    <property type="term" value="C:cell surface"/>
    <property type="evidence" value="ECO:0007669"/>
    <property type="project" value="TreeGrafter"/>
</dbReference>
<keyword evidence="13" id="KW-0119">Carbohydrate metabolism</keyword>
<dbReference type="Gene3D" id="3.20.20.80">
    <property type="entry name" value="Glycosidases"/>
    <property type="match status" value="2"/>
</dbReference>
<dbReference type="PANTHER" id="PTHR16631:SF17">
    <property type="entry name" value="GLUCAN ENDO-1,3-BETA-GLUCOSIDASE BTGC"/>
    <property type="match status" value="1"/>
</dbReference>
<evidence type="ECO:0000256" key="7">
    <source>
        <dbReference type="ARBA" id="ARBA00022512"/>
    </source>
</evidence>
<proteinExistence type="evidence at transcript level"/>
<evidence type="ECO:0000256" key="8">
    <source>
        <dbReference type="ARBA" id="ARBA00022525"/>
    </source>
</evidence>
<evidence type="ECO:0000256" key="5">
    <source>
        <dbReference type="ARBA" id="ARBA00012780"/>
    </source>
</evidence>
<keyword evidence="9 20" id="KW-0732">Signal</keyword>
<evidence type="ECO:0000313" key="22">
    <source>
        <dbReference type="EMBL" id="CAH7668014.1"/>
    </source>
</evidence>
<keyword evidence="14" id="KW-0961">Cell wall biogenesis/degradation</keyword>
<keyword evidence="10 21" id="KW-0378">Hydrolase</keyword>
<feature type="signal peptide" evidence="20">
    <location>
        <begin position="1"/>
        <end position="22"/>
    </location>
</feature>
<evidence type="ECO:0000256" key="12">
    <source>
        <dbReference type="ARBA" id="ARBA00023180"/>
    </source>
</evidence>
<dbReference type="InterPro" id="IPR050732">
    <property type="entry name" value="Beta-glucan_modifiers"/>
</dbReference>
<evidence type="ECO:0000256" key="16">
    <source>
        <dbReference type="ARBA" id="ARBA00037649"/>
    </source>
</evidence>
<keyword evidence="7" id="KW-0134">Cell wall</keyword>
<evidence type="ECO:0000256" key="14">
    <source>
        <dbReference type="ARBA" id="ARBA00023316"/>
    </source>
</evidence>
<name>A0A0S1MIZ4_PHAPC</name>
<keyword evidence="23" id="KW-1185">Reference proteome</keyword>
<evidence type="ECO:0000256" key="10">
    <source>
        <dbReference type="ARBA" id="ARBA00022801"/>
    </source>
</evidence>
<comment type="similarity">
    <text evidence="4 19">Belongs to the glycosyl hydrolase 17 family.</text>
</comment>
<evidence type="ECO:0000256" key="20">
    <source>
        <dbReference type="SAM" id="SignalP"/>
    </source>
</evidence>
<dbReference type="AlphaFoldDB" id="A0A0S1MIZ4"/>
<sequence>MRLSYALEAFASLTLLGILVRAQTPSFTRSFYGMAYSPEGAILPNCGASQANVTRDMALLAQMTPRLRLYGSDCNQTELVLQGIKDAGNVDLSIWLGIYIDGNDTVYQRQLDAVTTAIKKYGTEHIAGITVGNEFLLLSFGEGGTAADPKGIAARATLLNYVQKTNSTIQAMKLDKPIPLGTSDAGSAVTKELCAGVDYVMANVHPWFGSVPIEQAAVWTWQFFQDFDVKICAQAPNNPIMYIAETGWPTASDEASKAVNGASSPASSQNLQRFMDDFVCQANANQTNYFFFEYKDEIWKKIYGGVEPHWGLYDQDMKFKDLKTPNCPVTSPTGRSVAPLSKSAISGAPGGSGGVSVASDGAKTGSSSPSLTSINRSSFMLLLFNISLAFSALLLVL</sequence>
<reference evidence="22" key="2">
    <citation type="submission" date="2022-06" db="EMBL/GenBank/DDBJ databases">
        <authorList>
            <consortium name="SYNGENTA / RWTH Aachen University"/>
        </authorList>
    </citation>
    <scope>NUCLEOTIDE SEQUENCE</scope>
</reference>
<evidence type="ECO:0000256" key="1">
    <source>
        <dbReference type="ARBA" id="ARBA00000382"/>
    </source>
</evidence>
<organism evidence="21">
    <name type="scientific">Phakopsora pachyrhizi</name>
    <name type="common">Asian soybean rust disease fungus</name>
    <dbReference type="NCBI Taxonomy" id="170000"/>
    <lineage>
        <taxon>Eukaryota</taxon>
        <taxon>Fungi</taxon>
        <taxon>Dikarya</taxon>
        <taxon>Basidiomycota</taxon>
        <taxon>Pucciniomycotina</taxon>
        <taxon>Pucciniomycetes</taxon>
        <taxon>Pucciniales</taxon>
        <taxon>Phakopsoraceae</taxon>
        <taxon>Phakopsora</taxon>
    </lineage>
</organism>
<dbReference type="EMBL" id="KT246764">
    <property type="protein sequence ID" value="ALL40855.1"/>
    <property type="molecule type" value="mRNA"/>
</dbReference>